<dbReference type="EMBL" id="RQXV01000001">
    <property type="protein sequence ID" value="RRD01502.1"/>
    <property type="molecule type" value="Genomic_DNA"/>
</dbReference>
<name>A0A3P1SWB2_9GAMM</name>
<sequence length="92" mass="10849">MTKLDDLVDRHIKEYNSRLKHIDELAKQAAALEEESHLAELAELKSERNKLADYLKELEQNRSEKTLEMTGPMYIWDVIAQRLEKLVEKIIK</sequence>
<keyword evidence="1" id="KW-0175">Coiled coil</keyword>
<evidence type="ECO:0000313" key="3">
    <source>
        <dbReference type="Proteomes" id="UP000267535"/>
    </source>
</evidence>
<dbReference type="OrthoDB" id="5772740at2"/>
<organism evidence="2 3">
    <name type="scientific">Amphritea balenae</name>
    <dbReference type="NCBI Taxonomy" id="452629"/>
    <lineage>
        <taxon>Bacteria</taxon>
        <taxon>Pseudomonadati</taxon>
        <taxon>Pseudomonadota</taxon>
        <taxon>Gammaproteobacteria</taxon>
        <taxon>Oceanospirillales</taxon>
        <taxon>Oceanospirillaceae</taxon>
        <taxon>Amphritea</taxon>
    </lineage>
</organism>
<protein>
    <submittedName>
        <fullName evidence="2">Uncharacterized protein</fullName>
    </submittedName>
</protein>
<dbReference type="RefSeq" id="WP_124924576.1">
    <property type="nucleotide sequence ID" value="NZ_BMOH01000001.1"/>
</dbReference>
<dbReference type="AlphaFoldDB" id="A0A3P1SWB2"/>
<keyword evidence="3" id="KW-1185">Reference proteome</keyword>
<evidence type="ECO:0000313" key="2">
    <source>
        <dbReference type="EMBL" id="RRD01502.1"/>
    </source>
</evidence>
<dbReference type="Proteomes" id="UP000267535">
    <property type="component" value="Unassembled WGS sequence"/>
</dbReference>
<gene>
    <name evidence="2" type="ORF">EHS89_02785</name>
</gene>
<reference evidence="2 3" key="1">
    <citation type="submission" date="2018-11" db="EMBL/GenBank/DDBJ databases">
        <title>The draft genome sequence of Amphritea balenae JAMM 1525T.</title>
        <authorList>
            <person name="Fang Z."/>
            <person name="Zhang Y."/>
            <person name="Han X."/>
        </authorList>
    </citation>
    <scope>NUCLEOTIDE SEQUENCE [LARGE SCALE GENOMIC DNA]</scope>
    <source>
        <strain evidence="2 3">JAMM 1525</strain>
    </source>
</reference>
<accession>A0A3P1SWB2</accession>
<comment type="caution">
    <text evidence="2">The sequence shown here is derived from an EMBL/GenBank/DDBJ whole genome shotgun (WGS) entry which is preliminary data.</text>
</comment>
<proteinExistence type="predicted"/>
<feature type="coiled-coil region" evidence="1">
    <location>
        <begin position="15"/>
        <end position="68"/>
    </location>
</feature>
<evidence type="ECO:0000256" key="1">
    <source>
        <dbReference type="SAM" id="Coils"/>
    </source>
</evidence>